<gene>
    <name evidence="2" type="ORF">FRACYDRAFT_237245</name>
</gene>
<evidence type="ECO:0000313" key="2">
    <source>
        <dbReference type="EMBL" id="OEU18957.1"/>
    </source>
</evidence>
<evidence type="ECO:0000256" key="1">
    <source>
        <dbReference type="SAM" id="MobiDB-lite"/>
    </source>
</evidence>
<dbReference type="EMBL" id="KV784356">
    <property type="protein sequence ID" value="OEU18957.1"/>
    <property type="molecule type" value="Genomic_DNA"/>
</dbReference>
<dbReference type="InterPro" id="IPR010920">
    <property type="entry name" value="LSM_dom_sf"/>
</dbReference>
<feature type="region of interest" description="Disordered" evidence="1">
    <location>
        <begin position="1"/>
        <end position="23"/>
    </location>
</feature>
<dbReference type="KEGG" id="fcy:FRACYDRAFT_237245"/>
<dbReference type="AlphaFoldDB" id="A0A1E7FLE6"/>
<name>A0A1E7FLE6_9STRA</name>
<dbReference type="OrthoDB" id="368909at2759"/>
<organism evidence="2 3">
    <name type="scientific">Fragilariopsis cylindrus CCMP1102</name>
    <dbReference type="NCBI Taxonomy" id="635003"/>
    <lineage>
        <taxon>Eukaryota</taxon>
        <taxon>Sar</taxon>
        <taxon>Stramenopiles</taxon>
        <taxon>Ochrophyta</taxon>
        <taxon>Bacillariophyta</taxon>
        <taxon>Bacillariophyceae</taxon>
        <taxon>Bacillariophycidae</taxon>
        <taxon>Bacillariales</taxon>
        <taxon>Bacillariaceae</taxon>
        <taxon>Fragilariopsis</taxon>
    </lineage>
</organism>
<keyword evidence="3" id="KW-1185">Reference proteome</keyword>
<sequence>MNEDKDKEQSIADLPVETTTASNDLRRRQQAYDYTKSVLLGQQVKTTLSDGRNLTGKLICIDRLKNMILTFVKEERLIDPSDYKYRVNDHDDDNVNDNDDNSVPDDGILRKKKVVRFISQAMIPGSQLVKVEIAKSKLKEDSDGVASWGKNMK</sequence>
<dbReference type="Gene3D" id="2.30.30.100">
    <property type="match status" value="1"/>
</dbReference>
<protein>
    <submittedName>
        <fullName evidence="2">Uncharacterized protein</fullName>
    </submittedName>
</protein>
<dbReference type="Proteomes" id="UP000095751">
    <property type="component" value="Unassembled WGS sequence"/>
</dbReference>
<evidence type="ECO:0000313" key="3">
    <source>
        <dbReference type="Proteomes" id="UP000095751"/>
    </source>
</evidence>
<dbReference type="SUPFAM" id="SSF50182">
    <property type="entry name" value="Sm-like ribonucleoproteins"/>
    <property type="match status" value="1"/>
</dbReference>
<reference evidence="2 3" key="1">
    <citation type="submission" date="2016-09" db="EMBL/GenBank/DDBJ databases">
        <title>Extensive genetic diversity and differential bi-allelic expression allows diatom success in the polar Southern Ocean.</title>
        <authorList>
            <consortium name="DOE Joint Genome Institute"/>
            <person name="Mock T."/>
            <person name="Otillar R.P."/>
            <person name="Strauss J."/>
            <person name="Dupont C."/>
            <person name="Frickenhaus S."/>
            <person name="Maumus F."/>
            <person name="Mcmullan M."/>
            <person name="Sanges R."/>
            <person name="Schmutz J."/>
            <person name="Toseland A."/>
            <person name="Valas R."/>
            <person name="Veluchamy A."/>
            <person name="Ward B.J."/>
            <person name="Allen A."/>
            <person name="Barry K."/>
            <person name="Falciatore A."/>
            <person name="Ferrante M."/>
            <person name="Fortunato A.E."/>
            <person name="Gloeckner G."/>
            <person name="Gruber A."/>
            <person name="Hipkin R."/>
            <person name="Janech M."/>
            <person name="Kroth P."/>
            <person name="Leese F."/>
            <person name="Lindquist E."/>
            <person name="Lyon B.R."/>
            <person name="Martin J."/>
            <person name="Mayer C."/>
            <person name="Parker M."/>
            <person name="Quesneville H."/>
            <person name="Raymond J."/>
            <person name="Uhlig C."/>
            <person name="Valentin K.U."/>
            <person name="Worden A.Z."/>
            <person name="Armbrust E.V."/>
            <person name="Bowler C."/>
            <person name="Green B."/>
            <person name="Moulton V."/>
            <person name="Van Oosterhout C."/>
            <person name="Grigoriev I."/>
        </authorList>
    </citation>
    <scope>NUCLEOTIDE SEQUENCE [LARGE SCALE GENOMIC DNA]</scope>
    <source>
        <strain evidence="2 3">CCMP1102</strain>
    </source>
</reference>
<proteinExistence type="predicted"/>
<accession>A0A1E7FLE6</accession>
<feature type="compositionally biased region" description="Basic and acidic residues" evidence="1">
    <location>
        <begin position="1"/>
        <end position="10"/>
    </location>
</feature>
<dbReference type="InParanoid" id="A0A1E7FLE6"/>